<sequence length="326" mass="35093">MDPHKIKSLLQSCSSRQTTDDVKVYTEFGFAVVVGELSQVKARLMDVEDRSRLGERTTTICRLGEAKLRLLWKEIEHSLGRDFPGVKVMQGDSGQLVLEGSVEEILKVLVCQGDITKQHADALVNAANEDLDHCGGVAAALSKAGGPEVQRESNALIKYIGKIPTGDVVVTTGGNLNCKILLHAVGPVGGKSGGNERALLKQTVQSALDLSEIMGFNSIAMPCISSGVFGVPVNVCSEAIVTALTARFGEEAKEETLPGDTVLVDGLPGLLSNAVFFINLVPWDDDEDGIAVQVKLLSVFSCVCVKEYFVRNHFVRYLLRLALKII</sequence>
<evidence type="ECO:0000313" key="2">
    <source>
        <dbReference type="Ensembl" id="ENSDLAP00005006299.2"/>
    </source>
</evidence>
<accession>A0A8C4DMJ6</accession>
<dbReference type="PANTHER" id="PTHR11106">
    <property type="entry name" value="GANGLIOSIDE INDUCED DIFFERENTIATION ASSOCIATED PROTEIN 2-RELATED"/>
    <property type="match status" value="1"/>
</dbReference>
<dbReference type="AlphaFoldDB" id="A0A8C4DMJ6"/>
<dbReference type="InterPro" id="IPR002589">
    <property type="entry name" value="Macro_dom"/>
</dbReference>
<evidence type="ECO:0000259" key="1">
    <source>
        <dbReference type="PROSITE" id="PS51154"/>
    </source>
</evidence>
<organism evidence="2 3">
    <name type="scientific">Dicentrarchus labrax</name>
    <name type="common">European seabass</name>
    <name type="synonym">Morone labrax</name>
    <dbReference type="NCBI Taxonomy" id="13489"/>
    <lineage>
        <taxon>Eukaryota</taxon>
        <taxon>Metazoa</taxon>
        <taxon>Chordata</taxon>
        <taxon>Craniata</taxon>
        <taxon>Vertebrata</taxon>
        <taxon>Euteleostomi</taxon>
        <taxon>Actinopterygii</taxon>
        <taxon>Neopterygii</taxon>
        <taxon>Teleostei</taxon>
        <taxon>Neoteleostei</taxon>
        <taxon>Acanthomorphata</taxon>
        <taxon>Eupercaria</taxon>
        <taxon>Moronidae</taxon>
        <taxon>Dicentrarchus</taxon>
    </lineage>
</organism>
<dbReference type="Pfam" id="PF01661">
    <property type="entry name" value="Macro"/>
    <property type="match status" value="1"/>
</dbReference>
<dbReference type="InterPro" id="IPR043472">
    <property type="entry name" value="Macro_dom-like"/>
</dbReference>
<reference evidence="2" key="1">
    <citation type="submission" date="2025-08" db="UniProtKB">
        <authorList>
            <consortium name="Ensembl"/>
        </authorList>
    </citation>
    <scope>IDENTIFICATION</scope>
</reference>
<protein>
    <recommendedName>
        <fullName evidence="1">Macro domain-containing protein</fullName>
    </recommendedName>
</protein>
<dbReference type="SUPFAM" id="SSF52949">
    <property type="entry name" value="Macro domain-like"/>
    <property type="match status" value="1"/>
</dbReference>
<dbReference type="Gene3D" id="3.40.220.10">
    <property type="entry name" value="Leucine Aminopeptidase, subunit E, domain 1"/>
    <property type="match status" value="1"/>
</dbReference>
<dbReference type="SMART" id="SM00506">
    <property type="entry name" value="A1pp"/>
    <property type="match status" value="1"/>
</dbReference>
<dbReference type="Proteomes" id="UP000694389">
    <property type="component" value="Unassembled WGS sequence"/>
</dbReference>
<keyword evidence="3" id="KW-1185">Reference proteome</keyword>
<dbReference type="CDD" id="cd02907">
    <property type="entry name" value="Macro_Af1521_BAL-like"/>
    <property type="match status" value="1"/>
</dbReference>
<evidence type="ECO:0000313" key="3">
    <source>
        <dbReference type="Proteomes" id="UP000694389"/>
    </source>
</evidence>
<dbReference type="PROSITE" id="PS51154">
    <property type="entry name" value="MACRO"/>
    <property type="match status" value="1"/>
</dbReference>
<dbReference type="PANTHER" id="PTHR11106:SF111">
    <property type="entry name" value="MACRO DOMAIN-CONTAINING PROTEIN"/>
    <property type="match status" value="1"/>
</dbReference>
<name>A0A8C4DMJ6_DICLA</name>
<dbReference type="Ensembl" id="ENSDLAT00005006778.2">
    <property type="protein sequence ID" value="ENSDLAP00005006299.2"/>
    <property type="gene ID" value="ENSDLAG00005003216.2"/>
</dbReference>
<dbReference type="GeneTree" id="ENSGT00940000164121"/>
<feature type="domain" description="Macro" evidence="1">
    <location>
        <begin position="95"/>
        <end position="261"/>
    </location>
</feature>
<reference evidence="2" key="2">
    <citation type="submission" date="2025-09" db="UniProtKB">
        <authorList>
            <consortium name="Ensembl"/>
        </authorList>
    </citation>
    <scope>IDENTIFICATION</scope>
</reference>
<proteinExistence type="predicted"/>